<evidence type="ECO:0000256" key="1">
    <source>
        <dbReference type="SAM" id="Phobius"/>
    </source>
</evidence>
<protein>
    <submittedName>
        <fullName evidence="2">Uncharacterized protein</fullName>
    </submittedName>
</protein>
<proteinExistence type="predicted"/>
<gene>
    <name evidence="2" type="ORF">Q4490_04715</name>
</gene>
<name>A0AAW7XIF0_9GAMM</name>
<evidence type="ECO:0000313" key="3">
    <source>
        <dbReference type="Proteomes" id="UP001169862"/>
    </source>
</evidence>
<organism evidence="2 3">
    <name type="scientific">Neptunomonas phycophila</name>
    <dbReference type="NCBI Taxonomy" id="1572645"/>
    <lineage>
        <taxon>Bacteria</taxon>
        <taxon>Pseudomonadati</taxon>
        <taxon>Pseudomonadota</taxon>
        <taxon>Gammaproteobacteria</taxon>
        <taxon>Oceanospirillales</taxon>
        <taxon>Oceanospirillaceae</taxon>
        <taxon>Neptunomonas</taxon>
    </lineage>
</organism>
<dbReference type="Proteomes" id="UP001169862">
    <property type="component" value="Unassembled WGS sequence"/>
</dbReference>
<feature type="transmembrane region" description="Helical" evidence="1">
    <location>
        <begin position="44"/>
        <end position="64"/>
    </location>
</feature>
<dbReference type="AlphaFoldDB" id="A0AAW7XIF0"/>
<keyword evidence="1" id="KW-0812">Transmembrane</keyword>
<sequence length="66" mass="7396">MKLLELLVSVFSFLKEGVVAMQSRISKLPSWVQKMNWKKAASASFVFFFAKGMLWVAAAAWVALTV</sequence>
<keyword evidence="1" id="KW-1133">Transmembrane helix</keyword>
<reference evidence="2" key="1">
    <citation type="submission" date="2023-07" db="EMBL/GenBank/DDBJ databases">
        <title>Genome content predicts the carbon catabolic preferences of heterotrophic bacteria.</title>
        <authorList>
            <person name="Gralka M."/>
        </authorList>
    </citation>
    <scope>NUCLEOTIDE SEQUENCE</scope>
    <source>
        <strain evidence="2">I2M16</strain>
    </source>
</reference>
<keyword evidence="1" id="KW-0472">Membrane</keyword>
<evidence type="ECO:0000313" key="2">
    <source>
        <dbReference type="EMBL" id="MDO6452859.1"/>
    </source>
</evidence>
<dbReference type="EMBL" id="JAUOPG010000002">
    <property type="protein sequence ID" value="MDO6452859.1"/>
    <property type="molecule type" value="Genomic_DNA"/>
</dbReference>
<dbReference type="RefSeq" id="WP_303548930.1">
    <property type="nucleotide sequence ID" value="NZ_JAUOPG010000002.1"/>
</dbReference>
<accession>A0AAW7XIF0</accession>
<comment type="caution">
    <text evidence="2">The sequence shown here is derived from an EMBL/GenBank/DDBJ whole genome shotgun (WGS) entry which is preliminary data.</text>
</comment>